<reference evidence="1 2" key="1">
    <citation type="submission" date="2016-09" db="EMBL/GenBank/DDBJ databases">
        <title>Extensive genetic diversity and differential bi-allelic expression allows diatom success in the polar Southern Ocean.</title>
        <authorList>
            <consortium name="DOE Joint Genome Institute"/>
            <person name="Mock T."/>
            <person name="Otillar R.P."/>
            <person name="Strauss J."/>
            <person name="Dupont C."/>
            <person name="Frickenhaus S."/>
            <person name="Maumus F."/>
            <person name="Mcmullan M."/>
            <person name="Sanges R."/>
            <person name="Schmutz J."/>
            <person name="Toseland A."/>
            <person name="Valas R."/>
            <person name="Veluchamy A."/>
            <person name="Ward B.J."/>
            <person name="Allen A."/>
            <person name="Barry K."/>
            <person name="Falciatore A."/>
            <person name="Ferrante M."/>
            <person name="Fortunato A.E."/>
            <person name="Gloeckner G."/>
            <person name="Gruber A."/>
            <person name="Hipkin R."/>
            <person name="Janech M."/>
            <person name="Kroth P."/>
            <person name="Leese F."/>
            <person name="Lindquist E."/>
            <person name="Lyon B.R."/>
            <person name="Martin J."/>
            <person name="Mayer C."/>
            <person name="Parker M."/>
            <person name="Quesneville H."/>
            <person name="Raymond J."/>
            <person name="Uhlig C."/>
            <person name="Valentin K.U."/>
            <person name="Worden A.Z."/>
            <person name="Armbrust E.V."/>
            <person name="Bowler C."/>
            <person name="Green B."/>
            <person name="Moulton V."/>
            <person name="Van Oosterhout C."/>
            <person name="Grigoriev I."/>
        </authorList>
    </citation>
    <scope>NUCLEOTIDE SEQUENCE [LARGE SCALE GENOMIC DNA]</scope>
    <source>
        <strain evidence="1 2">CCMP1102</strain>
    </source>
</reference>
<dbReference type="PANTHER" id="PTHR35560">
    <property type="entry name" value="BLL0132 PROTEIN"/>
    <property type="match status" value="1"/>
</dbReference>
<dbReference type="Proteomes" id="UP000095751">
    <property type="component" value="Unassembled WGS sequence"/>
</dbReference>
<keyword evidence="2" id="KW-1185">Reference proteome</keyword>
<dbReference type="InParanoid" id="A0A1E7F603"/>
<evidence type="ECO:0000313" key="2">
    <source>
        <dbReference type="Proteomes" id="UP000095751"/>
    </source>
</evidence>
<dbReference type="InterPro" id="IPR029058">
    <property type="entry name" value="AB_hydrolase_fold"/>
</dbReference>
<dbReference type="PANTHER" id="PTHR35560:SF3">
    <property type="entry name" value="PEPTIDASE S9 PROLYL OLIGOPEPTIDASE CATALYTIC DOMAIN-CONTAINING PROTEIN"/>
    <property type="match status" value="1"/>
</dbReference>
<proteinExistence type="predicted"/>
<organism evidence="1 2">
    <name type="scientific">Fragilariopsis cylindrus CCMP1102</name>
    <dbReference type="NCBI Taxonomy" id="635003"/>
    <lineage>
        <taxon>Eukaryota</taxon>
        <taxon>Sar</taxon>
        <taxon>Stramenopiles</taxon>
        <taxon>Ochrophyta</taxon>
        <taxon>Bacillariophyta</taxon>
        <taxon>Bacillariophyceae</taxon>
        <taxon>Bacillariophycidae</taxon>
        <taxon>Bacillariales</taxon>
        <taxon>Bacillariaceae</taxon>
        <taxon>Fragilariopsis</taxon>
    </lineage>
</organism>
<dbReference type="AlphaFoldDB" id="A0A1E7F603"/>
<dbReference type="EMBL" id="KV784361">
    <property type="protein sequence ID" value="OEU13559.1"/>
    <property type="molecule type" value="Genomic_DNA"/>
</dbReference>
<protein>
    <submittedName>
        <fullName evidence="1">Uncharacterized protein</fullName>
    </submittedName>
</protein>
<sequence>MLKKYTTNTISSRYASRNVFYLTGEYDTMEQMDRCETYNFQGYTRNERAKRYFHSLQEYFKEESTSLLHQQLHQVPASPHDHTLMFQSKPGLEAIFGSNIKGEYSSKNKTERVIDDDDDNGDIRYSGSNSIARHSSLFLMRLEEIMMNLCFSTSSGNLMRINNGDGSNLRSKRSYVSKNKQ</sequence>
<dbReference type="OrthoDB" id="5985073at2759"/>
<gene>
    <name evidence="1" type="ORF">FRACYDRAFT_269863</name>
</gene>
<name>A0A1E7F603_9STRA</name>
<accession>A0A1E7F603</accession>
<dbReference type="Gene3D" id="3.40.50.1820">
    <property type="entry name" value="alpha/beta hydrolase"/>
    <property type="match status" value="1"/>
</dbReference>
<evidence type="ECO:0000313" key="1">
    <source>
        <dbReference type="EMBL" id="OEU13559.1"/>
    </source>
</evidence>
<dbReference type="KEGG" id="fcy:FRACYDRAFT_269863"/>